<dbReference type="InterPro" id="IPR011050">
    <property type="entry name" value="Pectin_lyase_fold/virulence"/>
</dbReference>
<keyword evidence="3" id="KW-1185">Reference proteome</keyword>
<dbReference type="Pfam" id="PF14592">
    <property type="entry name" value="Chondroitinas_B"/>
    <property type="match status" value="1"/>
</dbReference>
<gene>
    <name evidence="2" type="ORF">ACFOEB_16715</name>
</gene>
<dbReference type="CDD" id="cd14251">
    <property type="entry name" value="PL-6"/>
    <property type="match status" value="1"/>
</dbReference>
<accession>A0ABV7HSR5</accession>
<name>A0ABV7HSR5_9GAMM</name>
<dbReference type="GO" id="GO:0016829">
    <property type="term" value="F:lyase activity"/>
    <property type="evidence" value="ECO:0007669"/>
    <property type="project" value="UniProtKB-KW"/>
</dbReference>
<dbReference type="SMART" id="SM00710">
    <property type="entry name" value="PbH1"/>
    <property type="match status" value="4"/>
</dbReference>
<reference evidence="3" key="1">
    <citation type="journal article" date="2019" name="Int. J. Syst. Evol. Microbiol.">
        <title>The Global Catalogue of Microorganisms (GCM) 10K type strain sequencing project: providing services to taxonomists for standard genome sequencing and annotation.</title>
        <authorList>
            <consortium name="The Broad Institute Genomics Platform"/>
            <consortium name="The Broad Institute Genome Sequencing Center for Infectious Disease"/>
            <person name="Wu L."/>
            <person name="Ma J."/>
        </authorList>
    </citation>
    <scope>NUCLEOTIDE SEQUENCE [LARGE SCALE GENOMIC DNA]</scope>
    <source>
        <strain evidence="3">KCTC 52141</strain>
    </source>
</reference>
<sequence length="841" mass="88588">MSGTAPIAGDFSYEDSVPEVNCSQVFTSASELEDAANTAMTAGTTLCLADGNYSGLELAFGGNGTADSPITIAAENPGAVTVSGEIRVKMGGSYAVLQGFIFKDGAPGSSELISTRLGSGELCNHCRITEVSIIDMNVDGDDTSKWVYDYGAYTRIDHNWFAGKTSRGALLVVDRWIPDGTDPTSAQIDYAKIDHNYFGDRAPTEGKAYADSGDNEYEAVRIGLSTSHTGDSFSVVAHNYFERIEGEAEVISNKAGNNSIVHNTIRDSYGSITTRHGANTTITNNFIFGDDHPFAGGLRIIDGGHTVTNNYIEGARYKNTTHHGGIVLMGSDSSPSDSGYQQLENVLVAHNTVVDSVNSLNVDGGKKSNNPRDVFLVNNIIDNAIGPIITQAADGMPGGSSVIAGNIVYGTDGFSDDSGLTSVAGITEVDAQLEKGADGLWRPSANSPNLDAVAADTGNFAAVSSDMDGQARAGTTLAGADHPSSDAATSFPLTSEMVGPKSYTPPKSKGYVVKVPIANHDFDSAASSWDFIAPASVTTDDAETFSRGSSAKAEGNGWFSQEVTLAENTNYTLSAFVLGLGQLAVTLDDGTQFDKTEDSSEFEFRTLSFNSGANTSATIFGRLPETATISVDIENTNFDDDVDNGWSIIENSGDDKETQGLGDVGDSSNNASSDDSSGSAKIGYRYAADSGSTPGLYQVVDGLAPNTEHTLSVYLLVKDGYDSSVTFGVKDEAGASTIASKSVDYDTLKNGGAPESAEDNYYQASLSFNSGSNGSVRVYAEYDARELAPEHNPGVPNEMSSDDRKIYELRIDDFALEFQGAPPANATAVFDSFRLVSHESM</sequence>
<dbReference type="EMBL" id="JBHRTL010000031">
    <property type="protein sequence ID" value="MFC3156855.1"/>
    <property type="molecule type" value="Genomic_DNA"/>
</dbReference>
<evidence type="ECO:0000313" key="2">
    <source>
        <dbReference type="EMBL" id="MFC3156855.1"/>
    </source>
</evidence>
<dbReference type="InterPro" id="IPR006626">
    <property type="entry name" value="PbH1"/>
</dbReference>
<dbReference type="Gene3D" id="2.160.20.10">
    <property type="entry name" value="Single-stranded right-handed beta-helix, Pectin lyase-like"/>
    <property type="match status" value="1"/>
</dbReference>
<keyword evidence="2" id="KW-0456">Lyase</keyword>
<feature type="region of interest" description="Disordered" evidence="1">
    <location>
        <begin position="644"/>
        <end position="679"/>
    </location>
</feature>
<proteinExistence type="predicted"/>
<protein>
    <submittedName>
        <fullName evidence="2">Polysaccharide lyase 6 family protein</fullName>
    </submittedName>
</protein>
<dbReference type="SUPFAM" id="SSF51126">
    <property type="entry name" value="Pectin lyase-like"/>
    <property type="match status" value="1"/>
</dbReference>
<organism evidence="2 3">
    <name type="scientific">Gilvimarinus japonicus</name>
    <dbReference type="NCBI Taxonomy" id="1796469"/>
    <lineage>
        <taxon>Bacteria</taxon>
        <taxon>Pseudomonadati</taxon>
        <taxon>Pseudomonadota</taxon>
        <taxon>Gammaproteobacteria</taxon>
        <taxon>Cellvibrionales</taxon>
        <taxon>Cellvibrionaceae</taxon>
        <taxon>Gilvimarinus</taxon>
    </lineage>
</organism>
<evidence type="ECO:0000256" key="1">
    <source>
        <dbReference type="SAM" id="MobiDB-lite"/>
    </source>
</evidence>
<evidence type="ECO:0000313" key="3">
    <source>
        <dbReference type="Proteomes" id="UP001595548"/>
    </source>
</evidence>
<dbReference type="InterPro" id="IPR039513">
    <property type="entry name" value="PL-6"/>
</dbReference>
<dbReference type="RefSeq" id="WP_382418293.1">
    <property type="nucleotide sequence ID" value="NZ_AP031500.1"/>
</dbReference>
<feature type="region of interest" description="Disordered" evidence="1">
    <location>
        <begin position="473"/>
        <end position="493"/>
    </location>
</feature>
<comment type="caution">
    <text evidence="2">The sequence shown here is derived from an EMBL/GenBank/DDBJ whole genome shotgun (WGS) entry which is preliminary data.</text>
</comment>
<dbReference type="Proteomes" id="UP001595548">
    <property type="component" value="Unassembled WGS sequence"/>
</dbReference>
<dbReference type="InterPro" id="IPR012334">
    <property type="entry name" value="Pectin_lyas_fold"/>
</dbReference>
<feature type="compositionally biased region" description="Low complexity" evidence="1">
    <location>
        <begin position="665"/>
        <end position="679"/>
    </location>
</feature>
<dbReference type="Gene3D" id="2.60.120.260">
    <property type="entry name" value="Galactose-binding domain-like"/>
    <property type="match status" value="1"/>
</dbReference>